<dbReference type="Proteomes" id="UP000664534">
    <property type="component" value="Unassembled WGS sequence"/>
</dbReference>
<gene>
    <name evidence="2" type="ORF">IMSHALPRED_002799</name>
</gene>
<reference evidence="2" key="1">
    <citation type="submission" date="2021-03" db="EMBL/GenBank/DDBJ databases">
        <authorList>
            <person name="Tagirdzhanova G."/>
        </authorList>
    </citation>
    <scope>NUCLEOTIDE SEQUENCE</scope>
</reference>
<proteinExistence type="predicted"/>
<feature type="region of interest" description="Disordered" evidence="1">
    <location>
        <begin position="1"/>
        <end position="90"/>
    </location>
</feature>
<name>A0A8H3PHS7_9LECA</name>
<organism evidence="2 3">
    <name type="scientific">Imshaugia aleurites</name>
    <dbReference type="NCBI Taxonomy" id="172621"/>
    <lineage>
        <taxon>Eukaryota</taxon>
        <taxon>Fungi</taxon>
        <taxon>Dikarya</taxon>
        <taxon>Ascomycota</taxon>
        <taxon>Pezizomycotina</taxon>
        <taxon>Lecanoromycetes</taxon>
        <taxon>OSLEUM clade</taxon>
        <taxon>Lecanoromycetidae</taxon>
        <taxon>Lecanorales</taxon>
        <taxon>Lecanorineae</taxon>
        <taxon>Parmeliaceae</taxon>
        <taxon>Imshaugia</taxon>
    </lineage>
</organism>
<sequence length="551" mass="61970">MAEAVFDDSDDPSCTRSPQLVPRIVRSAPSPPPDSLLPSIYDLPSRSPSPWELRPRRKRRIADSRSPSPEEKIRRNPGLKGHRKRPKPRAVQEDAILVDHMGGLNHPDLALRAGEEALPESDDSDLEEIAPSRSIRRVDLPMIIQGSTVIARPDSGSEDNIIAVDVLSALELKMDTAPEHRKEFRVGNGKSVWALGRIVIKCVFAKDRTLELCCTFYVFQNLTSKLIMGMPFLDETQTLVKYQYRLQPRIVPSFRPIQLSSLNSPRKRLYCLVDSQPRLANADTGSEIDLMSLEYVLTRGFSMKDVGLSSSTVQFADGSTSELVGKVNVYIVLGTPEGLRVFTTFYVLDGLTSDILLGEEFLDKTTAFETYRDAFSIIECDDDAAAEVNGIVWFNTAESKFSRALDALALKPRSGRGSERRQSEEKVMHGIKNRIDSLFHRKMEANHDDLLTTVSKSSAFLDDLDARELHRREQAQHYIWDLPAEAREAEISEEGGRMRAYEQSRRGLMARDPKMFGKFPCDYPGCLAKPFDSQNLLKYAEPGLIGRLRHT</sequence>
<dbReference type="CDD" id="cd00303">
    <property type="entry name" value="retropepsin_like"/>
    <property type="match status" value="2"/>
</dbReference>
<feature type="compositionally biased region" description="Low complexity" evidence="1">
    <location>
        <begin position="36"/>
        <end position="45"/>
    </location>
</feature>
<dbReference type="EMBL" id="CAJPDT010000152">
    <property type="protein sequence ID" value="CAF9941596.1"/>
    <property type="molecule type" value="Genomic_DNA"/>
</dbReference>
<feature type="compositionally biased region" description="Acidic residues" evidence="1">
    <location>
        <begin position="1"/>
        <end position="11"/>
    </location>
</feature>
<dbReference type="Gene3D" id="2.40.70.10">
    <property type="entry name" value="Acid Proteases"/>
    <property type="match status" value="2"/>
</dbReference>
<comment type="caution">
    <text evidence="2">The sequence shown here is derived from an EMBL/GenBank/DDBJ whole genome shotgun (WGS) entry which is preliminary data.</text>
</comment>
<feature type="compositionally biased region" description="Basic residues" evidence="1">
    <location>
        <begin position="75"/>
        <end position="88"/>
    </location>
</feature>
<protein>
    <submittedName>
        <fullName evidence="2">Uncharacterized protein</fullName>
    </submittedName>
</protein>
<dbReference type="InterPro" id="IPR021109">
    <property type="entry name" value="Peptidase_aspartic_dom_sf"/>
</dbReference>
<dbReference type="AlphaFoldDB" id="A0A8H3PHS7"/>
<dbReference type="OrthoDB" id="6079484at2759"/>
<accession>A0A8H3PHS7</accession>
<evidence type="ECO:0000256" key="1">
    <source>
        <dbReference type="SAM" id="MobiDB-lite"/>
    </source>
</evidence>
<evidence type="ECO:0000313" key="3">
    <source>
        <dbReference type="Proteomes" id="UP000664534"/>
    </source>
</evidence>
<keyword evidence="3" id="KW-1185">Reference proteome</keyword>
<evidence type="ECO:0000313" key="2">
    <source>
        <dbReference type="EMBL" id="CAF9941596.1"/>
    </source>
</evidence>